<dbReference type="PIRSF" id="PIRSF000505">
    <property type="entry name" value="EPSPS"/>
    <property type="match status" value="1"/>
</dbReference>
<evidence type="ECO:0000313" key="12">
    <source>
        <dbReference type="Proteomes" id="UP000317315"/>
    </source>
</evidence>
<dbReference type="GO" id="GO:0005737">
    <property type="term" value="C:cytoplasm"/>
    <property type="evidence" value="ECO:0007669"/>
    <property type="project" value="UniProtKB-SubCell"/>
</dbReference>
<reference evidence="11 12" key="1">
    <citation type="submission" date="2017-05" db="EMBL/GenBank/DDBJ databases">
        <authorList>
            <person name="Varghese N."/>
            <person name="Submissions S."/>
        </authorList>
    </citation>
    <scope>NUCLEOTIDE SEQUENCE [LARGE SCALE GENOMIC DNA]</scope>
    <source>
        <strain evidence="11 12">DSM 16304</strain>
    </source>
</reference>
<dbReference type="PANTHER" id="PTHR21090">
    <property type="entry name" value="AROM/DEHYDROQUINATE SYNTHASE"/>
    <property type="match status" value="1"/>
</dbReference>
<dbReference type="GO" id="GO:0009073">
    <property type="term" value="P:aromatic amino acid family biosynthetic process"/>
    <property type="evidence" value="ECO:0007669"/>
    <property type="project" value="UniProtKB-KW"/>
</dbReference>
<dbReference type="FunFam" id="3.65.10.10:FF:000006">
    <property type="entry name" value="3-phosphoshikimate 1-carboxyvinyltransferase"/>
    <property type="match status" value="1"/>
</dbReference>
<keyword evidence="4 9" id="KW-0963">Cytoplasm</keyword>
<dbReference type="PROSITE" id="PS00885">
    <property type="entry name" value="EPSP_SYNTHASE_2"/>
    <property type="match status" value="1"/>
</dbReference>
<evidence type="ECO:0000256" key="1">
    <source>
        <dbReference type="ARBA" id="ARBA00002174"/>
    </source>
</evidence>
<keyword evidence="12" id="KW-1185">Reference proteome</keyword>
<dbReference type="CDD" id="cd01556">
    <property type="entry name" value="EPSP_synthase"/>
    <property type="match status" value="1"/>
</dbReference>
<dbReference type="SUPFAM" id="SSF55205">
    <property type="entry name" value="EPT/RTPC-like"/>
    <property type="match status" value="1"/>
</dbReference>
<feature type="binding site" evidence="9">
    <location>
        <position position="22"/>
    </location>
    <ligand>
        <name>3-phosphoshikimate</name>
        <dbReference type="ChEBI" id="CHEBI:145989"/>
    </ligand>
</feature>
<feature type="binding site" evidence="9">
    <location>
        <position position="169"/>
    </location>
    <ligand>
        <name>phosphoenolpyruvate</name>
        <dbReference type="ChEBI" id="CHEBI:58702"/>
    </ligand>
</feature>
<evidence type="ECO:0000256" key="6">
    <source>
        <dbReference type="ARBA" id="ARBA00022679"/>
    </source>
</evidence>
<dbReference type="InterPro" id="IPR006264">
    <property type="entry name" value="EPSP_synthase"/>
</dbReference>
<comment type="caution">
    <text evidence="9">Lacks conserved residue(s) required for the propagation of feature annotation.</text>
</comment>
<dbReference type="PANTHER" id="PTHR21090:SF5">
    <property type="entry name" value="PENTAFUNCTIONAL AROM POLYPEPTIDE"/>
    <property type="match status" value="1"/>
</dbReference>
<dbReference type="AlphaFoldDB" id="A0A521B8T7"/>
<keyword evidence="5 9" id="KW-0028">Amino-acid biosynthesis</keyword>
<comment type="catalytic activity">
    <reaction evidence="8">
        <text>3-phosphoshikimate + phosphoenolpyruvate = 5-O-(1-carboxyvinyl)-3-phosphoshikimate + phosphate</text>
        <dbReference type="Rhea" id="RHEA:21256"/>
        <dbReference type="ChEBI" id="CHEBI:43474"/>
        <dbReference type="ChEBI" id="CHEBI:57701"/>
        <dbReference type="ChEBI" id="CHEBI:58702"/>
        <dbReference type="ChEBI" id="CHEBI:145989"/>
        <dbReference type="EC" id="2.5.1.19"/>
    </reaction>
    <physiologicalReaction direction="left-to-right" evidence="8">
        <dbReference type="Rhea" id="RHEA:21257"/>
    </physiologicalReaction>
</comment>
<comment type="subcellular location">
    <subcellularLocation>
        <location evidence="9">Cytoplasm</location>
    </subcellularLocation>
</comment>
<evidence type="ECO:0000256" key="9">
    <source>
        <dbReference type="HAMAP-Rule" id="MF_00210"/>
    </source>
</evidence>
<dbReference type="InterPro" id="IPR023193">
    <property type="entry name" value="EPSP_synthase_CS"/>
</dbReference>
<protein>
    <recommendedName>
        <fullName evidence="9">3-phosphoshikimate 1-carboxyvinyltransferase</fullName>
        <ecNumber evidence="9">2.5.1.19</ecNumber>
    </recommendedName>
    <alternativeName>
        <fullName evidence="9">5-enolpyruvylshikimate-3-phosphate synthase</fullName>
        <shortName evidence="9">EPSP synthase</shortName>
        <shortName evidence="9">EPSPS</shortName>
    </alternativeName>
</protein>
<feature type="binding site" evidence="9">
    <location>
        <position position="169"/>
    </location>
    <ligand>
        <name>3-phosphoshikimate</name>
        <dbReference type="ChEBI" id="CHEBI:145989"/>
    </ligand>
</feature>
<dbReference type="EC" id="2.5.1.19" evidence="9"/>
<dbReference type="Gene3D" id="3.65.10.10">
    <property type="entry name" value="Enolpyruvate transferase domain"/>
    <property type="match status" value="2"/>
</dbReference>
<dbReference type="UniPathway" id="UPA00053">
    <property type="reaction ID" value="UER00089"/>
</dbReference>
<dbReference type="Proteomes" id="UP000317315">
    <property type="component" value="Unassembled WGS sequence"/>
</dbReference>
<dbReference type="RefSeq" id="WP_142934167.1">
    <property type="nucleotide sequence ID" value="NZ_FXTM01000004.1"/>
</dbReference>
<dbReference type="Pfam" id="PF00275">
    <property type="entry name" value="EPSP_synthase"/>
    <property type="match status" value="1"/>
</dbReference>
<evidence type="ECO:0000256" key="4">
    <source>
        <dbReference type="ARBA" id="ARBA00022490"/>
    </source>
</evidence>
<dbReference type="InterPro" id="IPR036968">
    <property type="entry name" value="Enolpyruvate_Tfrase_sf"/>
</dbReference>
<feature type="binding site" evidence="9">
    <location>
        <position position="21"/>
    </location>
    <ligand>
        <name>phosphoenolpyruvate</name>
        <dbReference type="ChEBI" id="CHEBI:58702"/>
    </ligand>
</feature>
<feature type="binding site" evidence="9">
    <location>
        <position position="317"/>
    </location>
    <ligand>
        <name>3-phosphoshikimate</name>
        <dbReference type="ChEBI" id="CHEBI:145989"/>
    </ligand>
</feature>
<feature type="binding site" evidence="9">
    <location>
        <position position="26"/>
    </location>
    <ligand>
        <name>3-phosphoshikimate</name>
        <dbReference type="ChEBI" id="CHEBI:145989"/>
    </ligand>
</feature>
<evidence type="ECO:0000256" key="3">
    <source>
        <dbReference type="ARBA" id="ARBA00009948"/>
    </source>
</evidence>
<evidence type="ECO:0000256" key="7">
    <source>
        <dbReference type="ARBA" id="ARBA00023141"/>
    </source>
</evidence>
<name>A0A521B8T7_9BACT</name>
<comment type="pathway">
    <text evidence="2 9">Metabolic intermediate biosynthesis; chorismate biosynthesis; chorismate from D-erythrose 4-phosphate and phosphoenolpyruvate: step 6/7.</text>
</comment>
<sequence length="431" mass="47386">MAVFHFRGKKLSGKLRTPSDKSISHRAVMLGSLNRGKTVVREFLRSEDCLNTLKAFVELGAEIDDREDEIVINGKGKQSLKEPFNVLDLGNSGTSIRLISGILSGQPFYSVLTGDQYLRKRPMDRIAVPLRTMGAQIFGREGGKYPPLTIIGKRKLKGIDYKSPKASAQVKSAVLLAGLFTDEPVSVTEPAKSRDHTERMLRAFGVDVEVDGLTVRLGKNRELERDIEITVPADISSAAFFMVGAAVTPNSEVVLREVIINPTRTGILKVFERMGVDYEVFNVKSSSGEEIADIRVRYSPNIKGIEIGGSDIPTLIDEIPIISLLATQAEGETVIRDAEELRVKESDRIKTTVENLRNIGGDAEELPDGLIVRGKTKLKGGKVFSHGDHRIAMTFTVASLITENPVEIDDVECISTSYPGFFDDLKKVLNE</sequence>
<organism evidence="11 12">
    <name type="scientific">Balnearium lithotrophicum</name>
    <dbReference type="NCBI Taxonomy" id="223788"/>
    <lineage>
        <taxon>Bacteria</taxon>
        <taxon>Pseudomonadati</taxon>
        <taxon>Aquificota</taxon>
        <taxon>Aquificia</taxon>
        <taxon>Desulfurobacteriales</taxon>
        <taxon>Desulfurobacteriaceae</taxon>
        <taxon>Balnearium</taxon>
    </lineage>
</organism>
<evidence type="ECO:0000256" key="8">
    <source>
        <dbReference type="ARBA" id="ARBA00044633"/>
    </source>
</evidence>
<gene>
    <name evidence="9" type="primary">aroA</name>
    <name evidence="11" type="ORF">SAMN06269117_10460</name>
</gene>
<feature type="active site" description="Proton acceptor" evidence="9">
    <location>
        <position position="317"/>
    </location>
</feature>
<comment type="subunit">
    <text evidence="9">Monomer.</text>
</comment>
<evidence type="ECO:0000256" key="2">
    <source>
        <dbReference type="ARBA" id="ARBA00004811"/>
    </source>
</evidence>
<dbReference type="GO" id="GO:0008652">
    <property type="term" value="P:amino acid biosynthetic process"/>
    <property type="evidence" value="ECO:0007669"/>
    <property type="project" value="UniProtKB-KW"/>
</dbReference>
<comment type="function">
    <text evidence="1 9">Catalyzes the transfer of the enolpyruvyl moiety of phosphoenolpyruvate (PEP) to the 5-hydroxyl of shikimate-3-phosphate (S3P) to produce enolpyruvyl shikimate-3-phosphate and inorganic phosphate.</text>
</comment>
<dbReference type="GO" id="GO:0003866">
    <property type="term" value="F:3-phosphoshikimate 1-carboxyvinyltransferase activity"/>
    <property type="evidence" value="ECO:0007669"/>
    <property type="project" value="UniProtKB-UniRule"/>
</dbReference>
<feature type="binding site" evidence="9">
    <location>
        <position position="390"/>
    </location>
    <ligand>
        <name>phosphoenolpyruvate</name>
        <dbReference type="ChEBI" id="CHEBI:58702"/>
    </ligand>
</feature>
<keyword evidence="6 9" id="KW-0808">Transferase</keyword>
<feature type="binding site" evidence="9">
    <location>
        <position position="21"/>
    </location>
    <ligand>
        <name>3-phosphoshikimate</name>
        <dbReference type="ChEBI" id="CHEBI:145989"/>
    </ligand>
</feature>
<feature type="binding site" evidence="9">
    <location>
        <position position="93"/>
    </location>
    <ligand>
        <name>phosphoenolpyruvate</name>
        <dbReference type="ChEBI" id="CHEBI:58702"/>
    </ligand>
</feature>
<evidence type="ECO:0000313" key="11">
    <source>
        <dbReference type="EMBL" id="SMO43130.1"/>
    </source>
</evidence>
<proteinExistence type="inferred from homology"/>
<feature type="binding site" evidence="9">
    <location>
        <position position="344"/>
    </location>
    <ligand>
        <name>3-phosphoshikimate</name>
        <dbReference type="ChEBI" id="CHEBI:145989"/>
    </ligand>
</feature>
<evidence type="ECO:0000256" key="5">
    <source>
        <dbReference type="ARBA" id="ARBA00022605"/>
    </source>
</evidence>
<feature type="domain" description="Enolpyruvate transferase" evidence="10">
    <location>
        <begin position="8"/>
        <end position="425"/>
    </location>
</feature>
<accession>A0A521B8T7</accession>
<dbReference type="HAMAP" id="MF_00210">
    <property type="entry name" value="EPSP_synth"/>
    <property type="match status" value="1"/>
</dbReference>
<dbReference type="EMBL" id="FXTM01000004">
    <property type="protein sequence ID" value="SMO43130.1"/>
    <property type="molecule type" value="Genomic_DNA"/>
</dbReference>
<comment type="similarity">
    <text evidence="3 9">Belongs to the EPSP synthase family.</text>
</comment>
<dbReference type="FunFam" id="3.65.10.10:FF:000005">
    <property type="entry name" value="3-phosphoshikimate 1-carboxyvinyltransferase"/>
    <property type="match status" value="1"/>
</dbReference>
<evidence type="ECO:0000259" key="10">
    <source>
        <dbReference type="Pfam" id="PF00275"/>
    </source>
</evidence>
<dbReference type="OrthoDB" id="9809920at2"/>
<dbReference type="GO" id="GO:0009423">
    <property type="term" value="P:chorismate biosynthetic process"/>
    <property type="evidence" value="ECO:0007669"/>
    <property type="project" value="UniProtKB-UniRule"/>
</dbReference>
<dbReference type="PROSITE" id="PS00104">
    <property type="entry name" value="EPSP_SYNTHASE_1"/>
    <property type="match status" value="1"/>
</dbReference>
<dbReference type="InterPro" id="IPR013792">
    <property type="entry name" value="RNA3'P_cycl/enolpyr_Trfase_a/b"/>
</dbReference>
<feature type="binding site" evidence="9">
    <location>
        <position position="167"/>
    </location>
    <ligand>
        <name>3-phosphoshikimate</name>
        <dbReference type="ChEBI" id="CHEBI:145989"/>
    </ligand>
</feature>
<dbReference type="InterPro" id="IPR001986">
    <property type="entry name" value="Enolpyruvate_Tfrase_dom"/>
</dbReference>
<feature type="binding site" evidence="9">
    <location>
        <position position="348"/>
    </location>
    <ligand>
        <name>phosphoenolpyruvate</name>
        <dbReference type="ChEBI" id="CHEBI:58702"/>
    </ligand>
</feature>
<feature type="binding site" evidence="9">
    <location>
        <position position="121"/>
    </location>
    <ligand>
        <name>phosphoenolpyruvate</name>
        <dbReference type="ChEBI" id="CHEBI:58702"/>
    </ligand>
</feature>
<keyword evidence="7 9" id="KW-0057">Aromatic amino acid biosynthesis</keyword>
<dbReference type="NCBIfam" id="TIGR01356">
    <property type="entry name" value="aroA"/>
    <property type="match status" value="1"/>
</dbReference>